<accession>A0A917HD00</accession>
<dbReference type="AlphaFoldDB" id="A0A917HD00"/>
<dbReference type="InterPro" id="IPR005180">
    <property type="entry name" value="DUF302"/>
</dbReference>
<evidence type="ECO:0000313" key="3">
    <source>
        <dbReference type="Proteomes" id="UP000622860"/>
    </source>
</evidence>
<dbReference type="RefSeq" id="WP_229683126.1">
    <property type="nucleotide sequence ID" value="NZ_BMFR01000007.1"/>
</dbReference>
<proteinExistence type="predicted"/>
<dbReference type="Gene3D" id="3.30.310.70">
    <property type="entry name" value="TT1751-like domain"/>
    <property type="match status" value="1"/>
</dbReference>
<protein>
    <recommendedName>
        <fullName evidence="1">DUF302 domain-containing protein</fullName>
    </recommendedName>
</protein>
<dbReference type="Pfam" id="PF03625">
    <property type="entry name" value="DUF302"/>
    <property type="match status" value="1"/>
</dbReference>
<reference evidence="2" key="2">
    <citation type="submission" date="2020-09" db="EMBL/GenBank/DDBJ databases">
        <authorList>
            <person name="Sun Q."/>
            <person name="Zhou Y."/>
        </authorList>
    </citation>
    <scope>NUCLEOTIDE SEQUENCE</scope>
    <source>
        <strain evidence="2">CGMCC 1.12754</strain>
    </source>
</reference>
<dbReference type="SUPFAM" id="SSF103247">
    <property type="entry name" value="TT1751-like"/>
    <property type="match status" value="1"/>
</dbReference>
<organism evidence="2 3">
    <name type="scientific">Virgibacillus oceani</name>
    <dbReference type="NCBI Taxonomy" id="1479511"/>
    <lineage>
        <taxon>Bacteria</taxon>
        <taxon>Bacillati</taxon>
        <taxon>Bacillota</taxon>
        <taxon>Bacilli</taxon>
        <taxon>Bacillales</taxon>
        <taxon>Bacillaceae</taxon>
        <taxon>Virgibacillus</taxon>
    </lineage>
</organism>
<dbReference type="EMBL" id="BMFR01000007">
    <property type="protein sequence ID" value="GGG75762.1"/>
    <property type="molecule type" value="Genomic_DNA"/>
</dbReference>
<comment type="caution">
    <text evidence="2">The sequence shown here is derived from an EMBL/GenBank/DDBJ whole genome shotgun (WGS) entry which is preliminary data.</text>
</comment>
<reference evidence="2" key="1">
    <citation type="journal article" date="2014" name="Int. J. Syst. Evol. Microbiol.">
        <title>Complete genome sequence of Corynebacterium casei LMG S-19264T (=DSM 44701T), isolated from a smear-ripened cheese.</title>
        <authorList>
            <consortium name="US DOE Joint Genome Institute (JGI-PGF)"/>
            <person name="Walter F."/>
            <person name="Albersmeier A."/>
            <person name="Kalinowski J."/>
            <person name="Ruckert C."/>
        </authorList>
    </citation>
    <scope>NUCLEOTIDE SEQUENCE</scope>
    <source>
        <strain evidence="2">CGMCC 1.12754</strain>
    </source>
</reference>
<evidence type="ECO:0000313" key="2">
    <source>
        <dbReference type="EMBL" id="GGG75762.1"/>
    </source>
</evidence>
<gene>
    <name evidence="2" type="ORF">GCM10011398_20810</name>
</gene>
<name>A0A917HD00_9BACI</name>
<evidence type="ECO:0000259" key="1">
    <source>
        <dbReference type="Pfam" id="PF03625"/>
    </source>
</evidence>
<keyword evidence="3" id="KW-1185">Reference proteome</keyword>
<dbReference type="Proteomes" id="UP000622860">
    <property type="component" value="Unassembled WGS sequence"/>
</dbReference>
<dbReference type="CDD" id="cd14797">
    <property type="entry name" value="DUF302"/>
    <property type="match status" value="1"/>
</dbReference>
<sequence>MQSRSSTACVIAESTDGYVLPCKIAVYKDNGKTIIGTQKPTALMQMIEYEAIEKIAQDIVNRLIACMDQAI</sequence>
<dbReference type="InterPro" id="IPR035923">
    <property type="entry name" value="TT1751-like_sf"/>
</dbReference>
<feature type="domain" description="DUF302" evidence="1">
    <location>
        <begin position="17"/>
        <end position="40"/>
    </location>
</feature>